<evidence type="ECO:0000313" key="1">
    <source>
        <dbReference type="EMBL" id="GAA1682030.1"/>
    </source>
</evidence>
<comment type="caution">
    <text evidence="1">The sequence shown here is derived from an EMBL/GenBank/DDBJ whole genome shotgun (WGS) entry which is preliminary data.</text>
</comment>
<evidence type="ECO:0000313" key="2">
    <source>
        <dbReference type="Proteomes" id="UP001500618"/>
    </source>
</evidence>
<dbReference type="RefSeq" id="WP_344311327.1">
    <property type="nucleotide sequence ID" value="NZ_BAAANY010000010.1"/>
</dbReference>
<dbReference type="Proteomes" id="UP001500618">
    <property type="component" value="Unassembled WGS sequence"/>
</dbReference>
<dbReference type="Pfam" id="PF06224">
    <property type="entry name" value="AlkZ-like"/>
    <property type="match status" value="1"/>
</dbReference>
<reference evidence="1 2" key="1">
    <citation type="journal article" date="2019" name="Int. J. Syst. Evol. Microbiol.">
        <title>The Global Catalogue of Microorganisms (GCM) 10K type strain sequencing project: providing services to taxonomists for standard genome sequencing and annotation.</title>
        <authorList>
            <consortium name="The Broad Institute Genomics Platform"/>
            <consortium name="The Broad Institute Genome Sequencing Center for Infectious Disease"/>
            <person name="Wu L."/>
            <person name="Ma J."/>
        </authorList>
    </citation>
    <scope>NUCLEOTIDE SEQUENCE [LARGE SCALE GENOMIC DNA]</scope>
    <source>
        <strain evidence="1 2">JCM 14718</strain>
    </source>
</reference>
<organism evidence="1 2">
    <name type="scientific">Fodinicola feengrottensis</name>
    <dbReference type="NCBI Taxonomy" id="435914"/>
    <lineage>
        <taxon>Bacteria</taxon>
        <taxon>Bacillati</taxon>
        <taxon>Actinomycetota</taxon>
        <taxon>Actinomycetes</taxon>
        <taxon>Mycobacteriales</taxon>
        <taxon>Fodinicola</taxon>
    </lineage>
</organism>
<keyword evidence="1" id="KW-0238">DNA-binding</keyword>
<gene>
    <name evidence="1" type="ORF">GCM10009765_33990</name>
</gene>
<dbReference type="EMBL" id="BAAANY010000010">
    <property type="protein sequence ID" value="GAA1682030.1"/>
    <property type="molecule type" value="Genomic_DNA"/>
</dbReference>
<keyword evidence="2" id="KW-1185">Reference proteome</keyword>
<dbReference type="GO" id="GO:0003677">
    <property type="term" value="F:DNA binding"/>
    <property type="evidence" value="ECO:0007669"/>
    <property type="project" value="UniProtKB-KW"/>
</dbReference>
<name>A0ABN2H5B3_9ACTN</name>
<dbReference type="InterPro" id="IPR009351">
    <property type="entry name" value="AlkZ-like"/>
</dbReference>
<dbReference type="PANTHER" id="PTHR38479:SF2">
    <property type="entry name" value="WINGED HELIX DNA-BINDING DOMAIN-CONTAINING PROTEIN"/>
    <property type="match status" value="1"/>
</dbReference>
<proteinExistence type="predicted"/>
<protein>
    <submittedName>
        <fullName evidence="1">Winged helix DNA-binding domain-containing protein</fullName>
    </submittedName>
</protein>
<sequence length="392" mass="42820">MVVRIGVEQRRARLASRHRLAASARVDSTLEAASSVVCLHASDPASVYLAAIARLRQPDPAEIERTLYEERTVVRMLGMRRTLFVVPLDLMPAVQEAAASAVGAQQRKLLVKMLETAGHEGDVKSWLAELEEAAFEALRTRGPSTAAEISAEVPLLRTPIVMAAGKPYESTQNITGRVLIVLAAHGRIVRGRPRGSWMSRLYQWSVAQDWLPAEPAQSSAEEGAAELARRWLSAFGPAPLSDLKWWTGWSLGQTKKALSQLNVSEVDLDGTPGIALADDLKPAPAVRPWAALLPGLDPTPMGWQDRGWFLGEHAAALFDRNGNIGPTVWLDGRIVGGWAQRASGEIVYRLLEDVDADATTRVQVEVERLTTVLGDRRVTPSFRTPLEKELSA</sequence>
<dbReference type="PANTHER" id="PTHR38479">
    <property type="entry name" value="LMO0824 PROTEIN"/>
    <property type="match status" value="1"/>
</dbReference>
<accession>A0ABN2H5B3</accession>